<evidence type="ECO:0000313" key="2">
    <source>
        <dbReference type="EMBL" id="KAJ5161443.1"/>
    </source>
</evidence>
<feature type="compositionally biased region" description="Basic and acidic residues" evidence="1">
    <location>
        <begin position="93"/>
        <end position="103"/>
    </location>
</feature>
<accession>A0A9W9I0Y5</accession>
<sequence length="103" mass="11168">MPFLSRGPVQDRDEGGIDEEQDVRCALDDMGCAYICSHRLNSSGSSTGPRISHPSTRLSHHTVHRSCSFSVVLQMTRGPSRYPGVGMRMPGFDSKDGGDADAE</sequence>
<evidence type="ECO:0000256" key="1">
    <source>
        <dbReference type="SAM" id="MobiDB-lite"/>
    </source>
</evidence>
<name>A0A9W9I0Y5_9EURO</name>
<reference evidence="2" key="1">
    <citation type="submission" date="2022-11" db="EMBL/GenBank/DDBJ databases">
        <authorList>
            <person name="Petersen C."/>
        </authorList>
    </citation>
    <scope>NUCLEOTIDE SEQUENCE</scope>
    <source>
        <strain evidence="2">IBT 21917</strain>
    </source>
</reference>
<dbReference type="EMBL" id="JAPQKO010000005">
    <property type="protein sequence ID" value="KAJ5161443.1"/>
    <property type="molecule type" value="Genomic_DNA"/>
</dbReference>
<evidence type="ECO:0000313" key="3">
    <source>
        <dbReference type="Proteomes" id="UP001146351"/>
    </source>
</evidence>
<proteinExistence type="predicted"/>
<feature type="region of interest" description="Disordered" evidence="1">
    <location>
        <begin position="79"/>
        <end position="103"/>
    </location>
</feature>
<reference evidence="2" key="2">
    <citation type="journal article" date="2023" name="IMA Fungus">
        <title>Comparative genomic study of the Penicillium genus elucidates a diverse pangenome and 15 lateral gene transfer events.</title>
        <authorList>
            <person name="Petersen C."/>
            <person name="Sorensen T."/>
            <person name="Nielsen M.R."/>
            <person name="Sondergaard T.E."/>
            <person name="Sorensen J.L."/>
            <person name="Fitzpatrick D.A."/>
            <person name="Frisvad J.C."/>
            <person name="Nielsen K.L."/>
        </authorList>
    </citation>
    <scope>NUCLEOTIDE SEQUENCE</scope>
    <source>
        <strain evidence="2">IBT 21917</strain>
    </source>
</reference>
<comment type="caution">
    <text evidence="2">The sequence shown here is derived from an EMBL/GenBank/DDBJ whole genome shotgun (WGS) entry which is preliminary data.</text>
</comment>
<feature type="region of interest" description="Disordered" evidence="1">
    <location>
        <begin position="1"/>
        <end position="20"/>
    </location>
</feature>
<protein>
    <submittedName>
        <fullName evidence="2">Uncharacterized protein</fullName>
    </submittedName>
</protein>
<dbReference type="AlphaFoldDB" id="A0A9W9I0Y5"/>
<organism evidence="2 3">
    <name type="scientific">Penicillium capsulatum</name>
    <dbReference type="NCBI Taxonomy" id="69766"/>
    <lineage>
        <taxon>Eukaryota</taxon>
        <taxon>Fungi</taxon>
        <taxon>Dikarya</taxon>
        <taxon>Ascomycota</taxon>
        <taxon>Pezizomycotina</taxon>
        <taxon>Eurotiomycetes</taxon>
        <taxon>Eurotiomycetidae</taxon>
        <taxon>Eurotiales</taxon>
        <taxon>Aspergillaceae</taxon>
        <taxon>Penicillium</taxon>
    </lineage>
</organism>
<gene>
    <name evidence="2" type="ORF">N7492_006835</name>
</gene>
<dbReference type="Proteomes" id="UP001146351">
    <property type="component" value="Unassembled WGS sequence"/>
</dbReference>
<keyword evidence="3" id="KW-1185">Reference proteome</keyword>